<dbReference type="InterPro" id="IPR036909">
    <property type="entry name" value="Cyt_c-like_dom_sf"/>
</dbReference>
<keyword evidence="1" id="KW-0349">Heme</keyword>
<dbReference type="PANTHER" id="PTHR33546:SF1">
    <property type="entry name" value="LARGE, MULTIFUNCTIONAL SECRETED PROTEIN"/>
    <property type="match status" value="1"/>
</dbReference>
<evidence type="ECO:0000256" key="3">
    <source>
        <dbReference type="ARBA" id="ARBA00023004"/>
    </source>
</evidence>
<name>A0A381T4R7_9ZZZZ</name>
<dbReference type="Gene3D" id="1.10.760.10">
    <property type="entry name" value="Cytochrome c-like domain"/>
    <property type="match status" value="2"/>
</dbReference>
<dbReference type="InterPro" id="IPR009056">
    <property type="entry name" value="Cyt_c-like_dom"/>
</dbReference>
<dbReference type="GO" id="GO:0046872">
    <property type="term" value="F:metal ion binding"/>
    <property type="evidence" value="ECO:0007669"/>
    <property type="project" value="UniProtKB-KW"/>
</dbReference>
<dbReference type="EMBL" id="UINC01004023">
    <property type="protein sequence ID" value="SVA11175.1"/>
    <property type="molecule type" value="Genomic_DNA"/>
</dbReference>
<organism evidence="5">
    <name type="scientific">marine metagenome</name>
    <dbReference type="NCBI Taxonomy" id="408172"/>
    <lineage>
        <taxon>unclassified sequences</taxon>
        <taxon>metagenomes</taxon>
        <taxon>ecological metagenomes</taxon>
    </lineage>
</organism>
<feature type="domain" description="Cytochrome c" evidence="4">
    <location>
        <begin position="31"/>
        <end position="113"/>
    </location>
</feature>
<evidence type="ECO:0000313" key="5">
    <source>
        <dbReference type="EMBL" id="SVA11175.1"/>
    </source>
</evidence>
<keyword evidence="3" id="KW-0408">Iron</keyword>
<evidence type="ECO:0000259" key="4">
    <source>
        <dbReference type="PROSITE" id="PS51007"/>
    </source>
</evidence>
<dbReference type="PANTHER" id="PTHR33546">
    <property type="entry name" value="LARGE, MULTIFUNCTIONAL SECRETED PROTEIN-RELATED"/>
    <property type="match status" value="1"/>
</dbReference>
<protein>
    <recommendedName>
        <fullName evidence="4">Cytochrome c domain-containing protein</fullName>
    </recommendedName>
</protein>
<feature type="domain" description="Cytochrome c" evidence="4">
    <location>
        <begin position="123"/>
        <end position="258"/>
    </location>
</feature>
<evidence type="ECO:0000256" key="1">
    <source>
        <dbReference type="ARBA" id="ARBA00022617"/>
    </source>
</evidence>
<sequence length="261" mass="28551">MAILLPVLFVAPTVAVTTSAQESENLYTSRLDLRMGRSVFRAQCTTCHGLNAGGGNEGVGPDLTTGRFRRADSDLGLYRIIRDGVPGTSMTGVGTDASEQSVWQLVTYLRSLNDFSSAADLPGSAEAGQRIFVGKGDCAQCHMVNGQGGRLGPNLSLLGEQRDPETIQAALLDPNADVDPRWWTMRATGPNGQSFEGVRMNEDTFTFRIMDAEENLRAFSKYGDWSYERVQTSTMPSYADNLTVDEREDLVAYLYSLRSKP</sequence>
<dbReference type="GO" id="GO:0009055">
    <property type="term" value="F:electron transfer activity"/>
    <property type="evidence" value="ECO:0007669"/>
    <property type="project" value="InterPro"/>
</dbReference>
<proteinExistence type="predicted"/>
<evidence type="ECO:0000256" key="2">
    <source>
        <dbReference type="ARBA" id="ARBA00022723"/>
    </source>
</evidence>
<dbReference type="Pfam" id="PF13442">
    <property type="entry name" value="Cytochrome_CBB3"/>
    <property type="match status" value="1"/>
</dbReference>
<dbReference type="SUPFAM" id="SSF46626">
    <property type="entry name" value="Cytochrome c"/>
    <property type="match status" value="2"/>
</dbReference>
<dbReference type="PROSITE" id="PS51007">
    <property type="entry name" value="CYTC"/>
    <property type="match status" value="2"/>
</dbReference>
<accession>A0A381T4R7</accession>
<dbReference type="AlphaFoldDB" id="A0A381T4R7"/>
<keyword evidence="2" id="KW-0479">Metal-binding</keyword>
<dbReference type="GO" id="GO:0020037">
    <property type="term" value="F:heme binding"/>
    <property type="evidence" value="ECO:0007669"/>
    <property type="project" value="InterPro"/>
</dbReference>
<dbReference type="Pfam" id="PF00034">
    <property type="entry name" value="Cytochrom_C"/>
    <property type="match status" value="1"/>
</dbReference>
<gene>
    <name evidence="5" type="ORF">METZ01_LOCUS64029</name>
</gene>
<reference evidence="5" key="1">
    <citation type="submission" date="2018-05" db="EMBL/GenBank/DDBJ databases">
        <authorList>
            <person name="Lanie J.A."/>
            <person name="Ng W.-L."/>
            <person name="Kazmierczak K.M."/>
            <person name="Andrzejewski T.M."/>
            <person name="Davidsen T.M."/>
            <person name="Wayne K.J."/>
            <person name="Tettelin H."/>
            <person name="Glass J.I."/>
            <person name="Rusch D."/>
            <person name="Podicherti R."/>
            <person name="Tsui H.-C.T."/>
            <person name="Winkler M.E."/>
        </authorList>
    </citation>
    <scope>NUCLEOTIDE SEQUENCE</scope>
</reference>